<dbReference type="AlphaFoldDB" id="A0A7C8IT18"/>
<comment type="caution">
    <text evidence="2">The sequence shown here is derived from an EMBL/GenBank/DDBJ whole genome shotgun (WGS) entry which is preliminary data.</text>
</comment>
<accession>A0A7C8IT18</accession>
<reference evidence="2 3" key="1">
    <citation type="submission" date="2019-12" db="EMBL/GenBank/DDBJ databases">
        <title>Draft genome sequence of the ascomycete Xylaria multiplex DSM 110363.</title>
        <authorList>
            <person name="Buettner E."/>
            <person name="Kellner H."/>
        </authorList>
    </citation>
    <scope>NUCLEOTIDE SEQUENCE [LARGE SCALE GENOMIC DNA]</scope>
    <source>
        <strain evidence="2 3">DSM 110363</strain>
    </source>
</reference>
<proteinExistence type="predicted"/>
<feature type="region of interest" description="Disordered" evidence="1">
    <location>
        <begin position="40"/>
        <end position="66"/>
    </location>
</feature>
<sequence length="66" mass="7239">MKHHEWNRRQSNFYGPVTSWGTTWEGEAEGEVTAQALAQPVSTSARHAGTNDLRPATCDLLPATNS</sequence>
<keyword evidence="3" id="KW-1185">Reference proteome</keyword>
<dbReference type="InParanoid" id="A0A7C8IT18"/>
<organism evidence="2 3">
    <name type="scientific">Xylaria multiplex</name>
    <dbReference type="NCBI Taxonomy" id="323545"/>
    <lineage>
        <taxon>Eukaryota</taxon>
        <taxon>Fungi</taxon>
        <taxon>Dikarya</taxon>
        <taxon>Ascomycota</taxon>
        <taxon>Pezizomycotina</taxon>
        <taxon>Sordariomycetes</taxon>
        <taxon>Xylariomycetidae</taxon>
        <taxon>Xylariales</taxon>
        <taxon>Xylariaceae</taxon>
        <taxon>Xylaria</taxon>
    </lineage>
</organism>
<dbReference type="Proteomes" id="UP000481858">
    <property type="component" value="Unassembled WGS sequence"/>
</dbReference>
<feature type="region of interest" description="Disordered" evidence="1">
    <location>
        <begin position="1"/>
        <end position="21"/>
    </location>
</feature>
<evidence type="ECO:0000313" key="3">
    <source>
        <dbReference type="Proteomes" id="UP000481858"/>
    </source>
</evidence>
<evidence type="ECO:0000313" key="2">
    <source>
        <dbReference type="EMBL" id="KAF2969538.1"/>
    </source>
</evidence>
<gene>
    <name evidence="2" type="ORF">GQX73_g4065</name>
</gene>
<protein>
    <submittedName>
        <fullName evidence="2">Uncharacterized protein</fullName>
    </submittedName>
</protein>
<name>A0A7C8IT18_9PEZI</name>
<dbReference type="EMBL" id="WUBL01000035">
    <property type="protein sequence ID" value="KAF2969538.1"/>
    <property type="molecule type" value="Genomic_DNA"/>
</dbReference>
<evidence type="ECO:0000256" key="1">
    <source>
        <dbReference type="SAM" id="MobiDB-lite"/>
    </source>
</evidence>